<dbReference type="PATRIC" id="fig|398512.5.peg.4516"/>
<proteinExistence type="predicted"/>
<accession>A0A0L6JT94</accession>
<dbReference type="EMBL" id="LGTC01000001">
    <property type="protein sequence ID" value="KNY29038.1"/>
    <property type="molecule type" value="Genomic_DNA"/>
</dbReference>
<keyword evidence="3" id="KW-1185">Reference proteome</keyword>
<dbReference type="RefSeq" id="WP_036937265.1">
    <property type="nucleotide sequence ID" value="NZ_JQKC01000005.1"/>
</dbReference>
<evidence type="ECO:0000259" key="1">
    <source>
        <dbReference type="Pfam" id="PF14192"/>
    </source>
</evidence>
<dbReference type="OrthoDB" id="9813511at2"/>
<dbReference type="STRING" id="398512.Bccel_4312"/>
<name>A0A0L6JT94_9FIRM</name>
<dbReference type="Pfam" id="PF14192">
    <property type="entry name" value="DUF4314"/>
    <property type="match status" value="1"/>
</dbReference>
<dbReference type="InterPro" id="IPR025463">
    <property type="entry name" value="DUF4314"/>
</dbReference>
<evidence type="ECO:0000313" key="3">
    <source>
        <dbReference type="Proteomes" id="UP000036923"/>
    </source>
</evidence>
<dbReference type="Proteomes" id="UP000036923">
    <property type="component" value="Unassembled WGS sequence"/>
</dbReference>
<dbReference type="AlphaFoldDB" id="A0A0L6JT94"/>
<reference evidence="3" key="1">
    <citation type="submission" date="2015-07" db="EMBL/GenBank/DDBJ databases">
        <title>Near-Complete Genome Sequence of the Cellulolytic Bacterium Bacteroides (Pseudobacteroides) cellulosolvens ATCC 35603.</title>
        <authorList>
            <person name="Dassa B."/>
            <person name="Utturkar S.M."/>
            <person name="Klingeman D.M."/>
            <person name="Hurt R.A."/>
            <person name="Keller M."/>
            <person name="Xu J."/>
            <person name="Reddy Y.H.K."/>
            <person name="Borovok I."/>
            <person name="Grinberg I.R."/>
            <person name="Lamed R."/>
            <person name="Zhivin O."/>
            <person name="Bayer E.A."/>
            <person name="Brown S.D."/>
        </authorList>
    </citation>
    <scope>NUCLEOTIDE SEQUENCE [LARGE SCALE GENOMIC DNA]</scope>
    <source>
        <strain evidence="3">DSM 2933</strain>
    </source>
</reference>
<protein>
    <recommendedName>
        <fullName evidence="1">DUF4314 domain-containing protein</fullName>
    </recommendedName>
</protein>
<comment type="caution">
    <text evidence="2">The sequence shown here is derived from an EMBL/GenBank/DDBJ whole genome shotgun (WGS) entry which is preliminary data.</text>
</comment>
<dbReference type="eggNOG" id="COG2105">
    <property type="taxonomic scope" value="Bacteria"/>
</dbReference>
<gene>
    <name evidence="2" type="ORF">Bccel_4312</name>
</gene>
<sequence>MRMISKELLDLLRKKYPSGTRVELVSMNDPYTQLPKGATGTVLSVDDIGTIHVSWDCGSSLGIAYGEDKCRPI</sequence>
<feature type="domain" description="DUF4314" evidence="1">
    <location>
        <begin position="6"/>
        <end position="72"/>
    </location>
</feature>
<organism evidence="2 3">
    <name type="scientific">Pseudobacteroides cellulosolvens ATCC 35603 = DSM 2933</name>
    <dbReference type="NCBI Taxonomy" id="398512"/>
    <lineage>
        <taxon>Bacteria</taxon>
        <taxon>Bacillati</taxon>
        <taxon>Bacillota</taxon>
        <taxon>Clostridia</taxon>
        <taxon>Eubacteriales</taxon>
        <taxon>Oscillospiraceae</taxon>
        <taxon>Pseudobacteroides</taxon>
    </lineage>
</organism>
<evidence type="ECO:0000313" key="2">
    <source>
        <dbReference type="EMBL" id="KNY29038.1"/>
    </source>
</evidence>